<dbReference type="NCBIfam" id="NF041319">
    <property type="entry name" value="PTS-HPr_Halo"/>
    <property type="match status" value="1"/>
</dbReference>
<comment type="subcellular location">
    <subcellularLocation>
        <location evidence="1">Cytoplasm</location>
    </subcellularLocation>
</comment>
<organism evidence="5 6">
    <name type="scientific">Halalkalicoccus tibetensis</name>
    <dbReference type="NCBI Taxonomy" id="175632"/>
    <lineage>
        <taxon>Archaea</taxon>
        <taxon>Methanobacteriati</taxon>
        <taxon>Methanobacteriota</taxon>
        <taxon>Stenosarchaea group</taxon>
        <taxon>Halobacteria</taxon>
        <taxon>Halobacteriales</taxon>
        <taxon>Halococcaceae</taxon>
        <taxon>Halalkalicoccus</taxon>
    </lineage>
</organism>
<dbReference type="AlphaFoldDB" id="A0ABD5V505"/>
<dbReference type="CDD" id="cd00367">
    <property type="entry name" value="PTS-HPr_like"/>
    <property type="match status" value="1"/>
</dbReference>
<keyword evidence="6" id="KW-1185">Reference proteome</keyword>
<dbReference type="RefSeq" id="WP_340605101.1">
    <property type="nucleotide sequence ID" value="NZ_JBBMXV010000004.1"/>
</dbReference>
<feature type="domain" description="HPr" evidence="4">
    <location>
        <begin position="1"/>
        <end position="92"/>
    </location>
</feature>
<evidence type="ECO:0000313" key="5">
    <source>
        <dbReference type="EMBL" id="MFC6906530.1"/>
    </source>
</evidence>
<proteinExistence type="predicted"/>
<keyword evidence="3" id="KW-0598">Phosphotransferase system</keyword>
<sequence>MERVVEIVPEAGLHARPAAKFVETANEYDAEVTVAPVEDGEGEGVAASSMIAVTSLGVKGGEEVRLSAEGEDAEAALDALEEVLSTPEEGDGE</sequence>
<evidence type="ECO:0000256" key="2">
    <source>
        <dbReference type="ARBA" id="ARBA00022490"/>
    </source>
</evidence>
<evidence type="ECO:0000313" key="6">
    <source>
        <dbReference type="Proteomes" id="UP001596312"/>
    </source>
</evidence>
<dbReference type="InterPro" id="IPR000032">
    <property type="entry name" value="HPr-like"/>
</dbReference>
<dbReference type="InterPro" id="IPR050399">
    <property type="entry name" value="HPr"/>
</dbReference>
<dbReference type="Pfam" id="PF00381">
    <property type="entry name" value="PTS-HPr"/>
    <property type="match status" value="1"/>
</dbReference>
<dbReference type="Proteomes" id="UP001596312">
    <property type="component" value="Unassembled WGS sequence"/>
</dbReference>
<evidence type="ECO:0000259" key="4">
    <source>
        <dbReference type="PROSITE" id="PS51350"/>
    </source>
</evidence>
<name>A0ABD5V505_9EURY</name>
<dbReference type="PANTHER" id="PTHR33705:SF2">
    <property type="entry name" value="PHOSPHOCARRIER PROTEIN NPR"/>
    <property type="match status" value="1"/>
</dbReference>
<reference evidence="5 6" key="1">
    <citation type="journal article" date="2019" name="Int. J. Syst. Evol. Microbiol.">
        <title>The Global Catalogue of Microorganisms (GCM) 10K type strain sequencing project: providing services to taxonomists for standard genome sequencing and annotation.</title>
        <authorList>
            <consortium name="The Broad Institute Genomics Platform"/>
            <consortium name="The Broad Institute Genome Sequencing Center for Infectious Disease"/>
            <person name="Wu L."/>
            <person name="Ma J."/>
        </authorList>
    </citation>
    <scope>NUCLEOTIDE SEQUENCE [LARGE SCALE GENOMIC DNA]</scope>
    <source>
        <strain evidence="5 6">CGMCC 1.3240</strain>
    </source>
</reference>
<accession>A0ABD5V505</accession>
<dbReference type="InterPro" id="IPR001020">
    <property type="entry name" value="PTS_HPr_His_P_site"/>
</dbReference>
<dbReference type="PRINTS" id="PR00107">
    <property type="entry name" value="PHOSPHOCPHPR"/>
</dbReference>
<dbReference type="InterPro" id="IPR054908">
    <property type="entry name" value="PTS-HPr"/>
</dbReference>
<dbReference type="GO" id="GO:0005737">
    <property type="term" value="C:cytoplasm"/>
    <property type="evidence" value="ECO:0007669"/>
    <property type="project" value="UniProtKB-SubCell"/>
</dbReference>
<dbReference type="PANTHER" id="PTHR33705">
    <property type="entry name" value="PHOSPHOCARRIER PROTEIN HPR"/>
    <property type="match status" value="1"/>
</dbReference>
<dbReference type="PROSITE" id="PS00369">
    <property type="entry name" value="PTS_HPR_HIS"/>
    <property type="match status" value="1"/>
</dbReference>
<dbReference type="NCBIfam" id="TIGR01003">
    <property type="entry name" value="PTS_HPr_family"/>
    <property type="match status" value="1"/>
</dbReference>
<dbReference type="PROSITE" id="PS51350">
    <property type="entry name" value="PTS_HPR_DOM"/>
    <property type="match status" value="1"/>
</dbReference>
<protein>
    <submittedName>
        <fullName evidence="5">Phosphocarrier protein HPr</fullName>
    </submittedName>
</protein>
<keyword evidence="2" id="KW-0963">Cytoplasm</keyword>
<evidence type="ECO:0000256" key="3">
    <source>
        <dbReference type="ARBA" id="ARBA00022683"/>
    </source>
</evidence>
<dbReference type="GO" id="GO:0009401">
    <property type="term" value="P:phosphoenolpyruvate-dependent sugar phosphotransferase system"/>
    <property type="evidence" value="ECO:0007669"/>
    <property type="project" value="UniProtKB-KW"/>
</dbReference>
<dbReference type="SUPFAM" id="SSF55594">
    <property type="entry name" value="HPr-like"/>
    <property type="match status" value="1"/>
</dbReference>
<evidence type="ECO:0000256" key="1">
    <source>
        <dbReference type="ARBA" id="ARBA00004496"/>
    </source>
</evidence>
<gene>
    <name evidence="5" type="primary">ptsH1</name>
    <name evidence="5" type="ORF">ACFQGH_15140</name>
</gene>
<comment type="caution">
    <text evidence="5">The sequence shown here is derived from an EMBL/GenBank/DDBJ whole genome shotgun (WGS) entry which is preliminary data.</text>
</comment>
<dbReference type="Gene3D" id="3.30.1340.10">
    <property type="entry name" value="HPr-like"/>
    <property type="match status" value="1"/>
</dbReference>
<dbReference type="InterPro" id="IPR035895">
    <property type="entry name" value="HPr-like_sf"/>
</dbReference>
<dbReference type="EMBL" id="JBHSXQ010000004">
    <property type="protein sequence ID" value="MFC6906530.1"/>
    <property type="molecule type" value="Genomic_DNA"/>
</dbReference>